<dbReference type="Proteomes" id="UP001066276">
    <property type="component" value="Chromosome 12"/>
</dbReference>
<protein>
    <submittedName>
        <fullName evidence="2">Uncharacterized protein</fullName>
    </submittedName>
</protein>
<reference evidence="2" key="1">
    <citation type="journal article" date="2022" name="bioRxiv">
        <title>Sequencing and chromosome-scale assembly of the giantPleurodeles waltlgenome.</title>
        <authorList>
            <person name="Brown T."/>
            <person name="Elewa A."/>
            <person name="Iarovenko S."/>
            <person name="Subramanian E."/>
            <person name="Araus A.J."/>
            <person name="Petzold A."/>
            <person name="Susuki M."/>
            <person name="Suzuki K.-i.T."/>
            <person name="Hayashi T."/>
            <person name="Toyoda A."/>
            <person name="Oliveira C."/>
            <person name="Osipova E."/>
            <person name="Leigh N.D."/>
            <person name="Simon A."/>
            <person name="Yun M.H."/>
        </authorList>
    </citation>
    <scope>NUCLEOTIDE SEQUENCE</scope>
    <source>
        <strain evidence="2">20211129_DDA</strain>
        <tissue evidence="2">Liver</tissue>
    </source>
</reference>
<comment type="caution">
    <text evidence="2">The sequence shown here is derived from an EMBL/GenBank/DDBJ whole genome shotgun (WGS) entry which is preliminary data.</text>
</comment>
<sequence length="57" mass="6065">QEEEVREISPEPGGDGSRGLSMNPPRATEVRAPRESRGEPSCGTGERSGQSPEQKDG</sequence>
<dbReference type="AlphaFoldDB" id="A0AAV7L1B9"/>
<gene>
    <name evidence="2" type="ORF">NDU88_005091</name>
</gene>
<proteinExistence type="predicted"/>
<feature type="non-terminal residue" evidence="2">
    <location>
        <position position="1"/>
    </location>
</feature>
<keyword evidence="3" id="KW-1185">Reference proteome</keyword>
<feature type="non-terminal residue" evidence="2">
    <location>
        <position position="57"/>
    </location>
</feature>
<feature type="region of interest" description="Disordered" evidence="1">
    <location>
        <begin position="1"/>
        <end position="57"/>
    </location>
</feature>
<accession>A0AAV7L1B9</accession>
<evidence type="ECO:0000313" key="2">
    <source>
        <dbReference type="EMBL" id="KAJ1084953.1"/>
    </source>
</evidence>
<organism evidence="2 3">
    <name type="scientific">Pleurodeles waltl</name>
    <name type="common">Iberian ribbed newt</name>
    <dbReference type="NCBI Taxonomy" id="8319"/>
    <lineage>
        <taxon>Eukaryota</taxon>
        <taxon>Metazoa</taxon>
        <taxon>Chordata</taxon>
        <taxon>Craniata</taxon>
        <taxon>Vertebrata</taxon>
        <taxon>Euteleostomi</taxon>
        <taxon>Amphibia</taxon>
        <taxon>Batrachia</taxon>
        <taxon>Caudata</taxon>
        <taxon>Salamandroidea</taxon>
        <taxon>Salamandridae</taxon>
        <taxon>Pleurodelinae</taxon>
        <taxon>Pleurodeles</taxon>
    </lineage>
</organism>
<evidence type="ECO:0000313" key="3">
    <source>
        <dbReference type="Proteomes" id="UP001066276"/>
    </source>
</evidence>
<name>A0AAV7L1B9_PLEWA</name>
<evidence type="ECO:0000256" key="1">
    <source>
        <dbReference type="SAM" id="MobiDB-lite"/>
    </source>
</evidence>
<feature type="compositionally biased region" description="Basic and acidic residues" evidence="1">
    <location>
        <begin position="28"/>
        <end position="38"/>
    </location>
</feature>
<dbReference type="EMBL" id="JANPWB010000016">
    <property type="protein sequence ID" value="KAJ1084953.1"/>
    <property type="molecule type" value="Genomic_DNA"/>
</dbReference>
<feature type="compositionally biased region" description="Polar residues" evidence="1">
    <location>
        <begin position="47"/>
        <end position="57"/>
    </location>
</feature>